<evidence type="ECO:0000313" key="3">
    <source>
        <dbReference type="EMBL" id="MCF8713350.1"/>
    </source>
</evidence>
<reference evidence="3 4" key="1">
    <citation type="submission" date="2021-01" db="EMBL/GenBank/DDBJ databases">
        <title>Genome sequencing of Joostella atrarenae M1-2 (= KCTC 23194).</title>
        <authorList>
            <person name="Zakaria M.R."/>
            <person name="Lam M.Q."/>
            <person name="Chong C.S."/>
        </authorList>
    </citation>
    <scope>NUCLEOTIDE SEQUENCE [LARGE SCALE GENOMIC DNA]</scope>
    <source>
        <strain evidence="3 4">M1-2</strain>
    </source>
</reference>
<accession>A0ABS9IYV4</accession>
<evidence type="ECO:0000313" key="4">
    <source>
        <dbReference type="Proteomes" id="UP000829517"/>
    </source>
</evidence>
<dbReference type="InterPro" id="IPR007730">
    <property type="entry name" value="SPOR-like_dom"/>
</dbReference>
<dbReference type="Proteomes" id="UP000829517">
    <property type="component" value="Unassembled WGS sequence"/>
</dbReference>
<proteinExistence type="predicted"/>
<feature type="signal peptide" evidence="1">
    <location>
        <begin position="1"/>
        <end position="25"/>
    </location>
</feature>
<dbReference type="Gene3D" id="3.30.70.1070">
    <property type="entry name" value="Sporulation related repeat"/>
    <property type="match status" value="1"/>
</dbReference>
<dbReference type="RefSeq" id="WP_236957323.1">
    <property type="nucleotide sequence ID" value="NZ_JAETXX010000001.1"/>
</dbReference>
<feature type="chain" id="PRO_5045130057" evidence="1">
    <location>
        <begin position="26"/>
        <end position="134"/>
    </location>
</feature>
<sequence>MRILAHKKQLTLVVSALIFSGITHAQSSVKTSKEVGKINIEQDARIEKLVAYKTNINKTDDEKHYKIQIYNGTLEGAQKAKQEFNREFKDIVSDIAFETPNYKVRVGQFRTRLEADRYLIEVKEDYPSAFLLQP</sequence>
<dbReference type="EMBL" id="JAETXX010000001">
    <property type="protein sequence ID" value="MCF8713350.1"/>
    <property type="molecule type" value="Genomic_DNA"/>
</dbReference>
<evidence type="ECO:0000259" key="2">
    <source>
        <dbReference type="Pfam" id="PF05036"/>
    </source>
</evidence>
<evidence type="ECO:0000256" key="1">
    <source>
        <dbReference type="SAM" id="SignalP"/>
    </source>
</evidence>
<protein>
    <submittedName>
        <fullName evidence="3">SPOR domain-containing protein</fullName>
    </submittedName>
</protein>
<feature type="domain" description="SPOR" evidence="2">
    <location>
        <begin position="62"/>
        <end position="132"/>
    </location>
</feature>
<comment type="caution">
    <text evidence="3">The sequence shown here is derived from an EMBL/GenBank/DDBJ whole genome shotgun (WGS) entry which is preliminary data.</text>
</comment>
<keyword evidence="4" id="KW-1185">Reference proteome</keyword>
<gene>
    <name evidence="3" type="ORF">JM658_00775</name>
</gene>
<name>A0ABS9IYV4_9FLAO</name>
<dbReference type="InterPro" id="IPR036680">
    <property type="entry name" value="SPOR-like_sf"/>
</dbReference>
<dbReference type="Pfam" id="PF05036">
    <property type="entry name" value="SPOR"/>
    <property type="match status" value="1"/>
</dbReference>
<organism evidence="3 4">
    <name type="scientific">Joostella atrarenae</name>
    <dbReference type="NCBI Taxonomy" id="679257"/>
    <lineage>
        <taxon>Bacteria</taxon>
        <taxon>Pseudomonadati</taxon>
        <taxon>Bacteroidota</taxon>
        <taxon>Flavobacteriia</taxon>
        <taxon>Flavobacteriales</taxon>
        <taxon>Flavobacteriaceae</taxon>
        <taxon>Joostella</taxon>
    </lineage>
</organism>
<keyword evidence="1" id="KW-0732">Signal</keyword>